<evidence type="ECO:0000313" key="4">
    <source>
        <dbReference type="Proteomes" id="UP000195573"/>
    </source>
</evidence>
<proteinExistence type="predicted"/>
<evidence type="ECO:0000313" key="5">
    <source>
        <dbReference type="Proteomes" id="UP000323393"/>
    </source>
</evidence>
<dbReference type="OrthoDB" id="2353056at2"/>
<dbReference type="AlphaFoldDB" id="A0A1Y0CQR4"/>
<evidence type="ECO:0000313" key="6">
    <source>
        <dbReference type="Proteomes" id="UP000324517"/>
    </source>
</evidence>
<dbReference type="Proteomes" id="UP000195573">
    <property type="component" value="Chromosome"/>
</dbReference>
<sequence>MGAIQKLKGILTNHSETRENHTEESLRSRYYKTTNKNAMKALQELFNKMEGVTVKSVSEEHGEIALQVNKGRKAFVIVTVISVRPFETAVDFSVTTETKLPFDFGYSRQLIKQMYERIDKSMIYIGSGLNSGKK</sequence>
<protein>
    <submittedName>
        <fullName evidence="3">Cytosolic protein</fullName>
    </submittedName>
</protein>
<evidence type="ECO:0000313" key="2">
    <source>
        <dbReference type="EMBL" id="TYS58995.1"/>
    </source>
</evidence>
<dbReference type="EMBL" id="VTET01000006">
    <property type="protein sequence ID" value="TYS71598.1"/>
    <property type="molecule type" value="Genomic_DNA"/>
</dbReference>
<dbReference type="EMBL" id="CP020880">
    <property type="protein sequence ID" value="ART77562.1"/>
    <property type="molecule type" value="Genomic_DNA"/>
</dbReference>
<dbReference type="EMBL" id="VTEU01000003">
    <property type="protein sequence ID" value="TYS58995.1"/>
    <property type="molecule type" value="Genomic_DNA"/>
</dbReference>
<evidence type="ECO:0000313" key="1">
    <source>
        <dbReference type="EMBL" id="ART77562.1"/>
    </source>
</evidence>
<dbReference type="GeneID" id="96740015"/>
<dbReference type="KEGG" id="bhk:B4U37_16540"/>
<accession>A0A1Y0CQR4</accession>
<organism evidence="3 6">
    <name type="scientific">Sutcliffiella horikoshii</name>
    <dbReference type="NCBI Taxonomy" id="79883"/>
    <lineage>
        <taxon>Bacteria</taxon>
        <taxon>Bacillati</taxon>
        <taxon>Bacillota</taxon>
        <taxon>Bacilli</taxon>
        <taxon>Bacillales</taxon>
        <taxon>Bacillaceae</taxon>
        <taxon>Sutcliffiella</taxon>
    </lineage>
</organism>
<dbReference type="RefSeq" id="WP_010195680.1">
    <property type="nucleotide sequence ID" value="NZ_CP020880.1"/>
</dbReference>
<reference evidence="1 4" key="1">
    <citation type="submission" date="2017-04" db="EMBL/GenBank/DDBJ databases">
        <title>Complete Genome Sequence of the Bacillus horikoshii 20a strain from Cuatro Cienegas, Coahuila, Mexico.</title>
        <authorList>
            <person name="Zarza E."/>
            <person name="Alcaraz L.D."/>
            <person name="Aguilar-Salinas B."/>
            <person name="Islas A."/>
            <person name="Olmedo-Alvarez G."/>
        </authorList>
    </citation>
    <scope>NUCLEOTIDE SEQUENCE [LARGE SCALE GENOMIC DNA]</scope>
    <source>
        <strain evidence="1 4">20a</strain>
    </source>
</reference>
<name>A0A1Y0CQR4_9BACI</name>
<keyword evidence="4" id="KW-1185">Reference proteome</keyword>
<evidence type="ECO:0000313" key="3">
    <source>
        <dbReference type="EMBL" id="TYS71598.1"/>
    </source>
</evidence>
<dbReference type="Proteomes" id="UP000323393">
    <property type="component" value="Unassembled WGS sequence"/>
</dbReference>
<dbReference type="Proteomes" id="UP000324517">
    <property type="component" value="Unassembled WGS sequence"/>
</dbReference>
<gene>
    <name evidence="1" type="ORF">B4U37_16540</name>
    <name evidence="2" type="ORF">FZC74_09615</name>
    <name evidence="3" type="ORF">FZC75_13735</name>
</gene>
<reference evidence="5 6" key="2">
    <citation type="submission" date="2019-08" db="EMBL/GenBank/DDBJ databases">
        <title>Bacillus genomes from the desert of Cuatro Cienegas, Coahuila.</title>
        <authorList>
            <person name="Olmedo-Alvarez G."/>
        </authorList>
    </citation>
    <scope>NUCLEOTIDE SEQUENCE [LARGE SCALE GENOMIC DNA]</scope>
    <source>
        <strain evidence="2 5">CH88_3T</strain>
        <strain evidence="3 6">CH98b_3T</strain>
    </source>
</reference>